<comment type="caution">
    <text evidence="1">The sequence shown here is derived from an EMBL/GenBank/DDBJ whole genome shotgun (WGS) entry which is preliminary data.</text>
</comment>
<gene>
    <name evidence="1" type="ORF">Dsin_015139</name>
</gene>
<accession>A0AAE0EAQ0</accession>
<sequence length="167" mass="19617">MAIRICTLMYQEDISRNGALGVGRIKDKGSSFLAEWIWRFGREETSLWKIVICAKYGVVHRTLLWNWKGTKAGSPFIKTVGSLFREGSRVHNIIDKGFRVVVGNEERLKLWEDIVWDSVPLKNVFPRIFALANIKYGRLKDFGKWDGRKWVWEVALRRLIFDWENDQ</sequence>
<dbReference type="EMBL" id="JANJYJ010000004">
    <property type="protein sequence ID" value="KAK3221169.1"/>
    <property type="molecule type" value="Genomic_DNA"/>
</dbReference>
<dbReference type="Proteomes" id="UP001281410">
    <property type="component" value="Unassembled WGS sequence"/>
</dbReference>
<protein>
    <recommendedName>
        <fullName evidence="3">Reverse transcriptase zinc-binding domain-containing protein</fullName>
    </recommendedName>
</protein>
<dbReference type="AlphaFoldDB" id="A0AAE0EAQ0"/>
<evidence type="ECO:0000313" key="2">
    <source>
        <dbReference type="Proteomes" id="UP001281410"/>
    </source>
</evidence>
<keyword evidence="2" id="KW-1185">Reference proteome</keyword>
<name>A0AAE0EAQ0_9ROSI</name>
<evidence type="ECO:0008006" key="3">
    <source>
        <dbReference type="Google" id="ProtNLM"/>
    </source>
</evidence>
<evidence type="ECO:0000313" key="1">
    <source>
        <dbReference type="EMBL" id="KAK3221169.1"/>
    </source>
</evidence>
<proteinExistence type="predicted"/>
<organism evidence="1 2">
    <name type="scientific">Dipteronia sinensis</name>
    <dbReference type="NCBI Taxonomy" id="43782"/>
    <lineage>
        <taxon>Eukaryota</taxon>
        <taxon>Viridiplantae</taxon>
        <taxon>Streptophyta</taxon>
        <taxon>Embryophyta</taxon>
        <taxon>Tracheophyta</taxon>
        <taxon>Spermatophyta</taxon>
        <taxon>Magnoliopsida</taxon>
        <taxon>eudicotyledons</taxon>
        <taxon>Gunneridae</taxon>
        <taxon>Pentapetalae</taxon>
        <taxon>rosids</taxon>
        <taxon>malvids</taxon>
        <taxon>Sapindales</taxon>
        <taxon>Sapindaceae</taxon>
        <taxon>Hippocastanoideae</taxon>
        <taxon>Acereae</taxon>
        <taxon>Dipteronia</taxon>
    </lineage>
</organism>
<reference evidence="1" key="1">
    <citation type="journal article" date="2023" name="Plant J.">
        <title>Genome sequences and population genomics provide insights into the demographic history, inbreeding, and mutation load of two 'living fossil' tree species of Dipteronia.</title>
        <authorList>
            <person name="Feng Y."/>
            <person name="Comes H.P."/>
            <person name="Chen J."/>
            <person name="Zhu S."/>
            <person name="Lu R."/>
            <person name="Zhang X."/>
            <person name="Li P."/>
            <person name="Qiu J."/>
            <person name="Olsen K.M."/>
            <person name="Qiu Y."/>
        </authorList>
    </citation>
    <scope>NUCLEOTIDE SEQUENCE</scope>
    <source>
        <strain evidence="1">NBL</strain>
    </source>
</reference>